<dbReference type="SUPFAM" id="SSF103506">
    <property type="entry name" value="Mitochondrial carrier"/>
    <property type="match status" value="1"/>
</dbReference>
<evidence type="ECO:0000256" key="5">
    <source>
        <dbReference type="ARBA" id="ARBA00022737"/>
    </source>
</evidence>
<gene>
    <name evidence="10" type="ORF">RUM43_005173</name>
</gene>
<dbReference type="InterPro" id="IPR050391">
    <property type="entry name" value="Mito_Metabolite_Transporter"/>
</dbReference>
<evidence type="ECO:0000256" key="8">
    <source>
        <dbReference type="PROSITE-ProRule" id="PRU00282"/>
    </source>
</evidence>
<evidence type="ECO:0000256" key="4">
    <source>
        <dbReference type="ARBA" id="ARBA00022692"/>
    </source>
</evidence>
<comment type="caution">
    <text evidence="10">The sequence shown here is derived from an EMBL/GenBank/DDBJ whole genome shotgun (WGS) entry which is preliminary data.</text>
</comment>
<proteinExistence type="inferred from homology"/>
<comment type="similarity">
    <text evidence="2 9">Belongs to the mitochondrial carrier (TC 2.A.29) family.</text>
</comment>
<evidence type="ECO:0000313" key="10">
    <source>
        <dbReference type="EMBL" id="KAK6643663.1"/>
    </source>
</evidence>
<evidence type="ECO:0000256" key="2">
    <source>
        <dbReference type="ARBA" id="ARBA00006375"/>
    </source>
</evidence>
<dbReference type="Pfam" id="PF00153">
    <property type="entry name" value="Mito_carr"/>
    <property type="match status" value="2"/>
</dbReference>
<protein>
    <submittedName>
        <fullName evidence="10">Uncharacterized protein</fullName>
    </submittedName>
</protein>
<keyword evidence="4 8" id="KW-0812">Transmembrane</keyword>
<keyword evidence="7 8" id="KW-0472">Membrane</keyword>
<evidence type="ECO:0000256" key="1">
    <source>
        <dbReference type="ARBA" id="ARBA00004141"/>
    </source>
</evidence>
<accession>A0AAN8SBM1</accession>
<evidence type="ECO:0000313" key="11">
    <source>
        <dbReference type="Proteomes" id="UP001372834"/>
    </source>
</evidence>
<evidence type="ECO:0000256" key="7">
    <source>
        <dbReference type="ARBA" id="ARBA00023136"/>
    </source>
</evidence>
<keyword evidence="6" id="KW-1133">Transmembrane helix</keyword>
<organism evidence="10 11">
    <name type="scientific">Polyplax serrata</name>
    <name type="common">Common mouse louse</name>
    <dbReference type="NCBI Taxonomy" id="468196"/>
    <lineage>
        <taxon>Eukaryota</taxon>
        <taxon>Metazoa</taxon>
        <taxon>Ecdysozoa</taxon>
        <taxon>Arthropoda</taxon>
        <taxon>Hexapoda</taxon>
        <taxon>Insecta</taxon>
        <taxon>Pterygota</taxon>
        <taxon>Neoptera</taxon>
        <taxon>Paraneoptera</taxon>
        <taxon>Psocodea</taxon>
        <taxon>Troctomorpha</taxon>
        <taxon>Phthiraptera</taxon>
        <taxon>Anoplura</taxon>
        <taxon>Polyplacidae</taxon>
        <taxon>Polyplax</taxon>
    </lineage>
</organism>
<dbReference type="GO" id="GO:0016020">
    <property type="term" value="C:membrane"/>
    <property type="evidence" value="ECO:0007669"/>
    <property type="project" value="UniProtKB-SubCell"/>
</dbReference>
<keyword evidence="3 9" id="KW-0813">Transport</keyword>
<evidence type="ECO:0000256" key="6">
    <source>
        <dbReference type="ARBA" id="ARBA00022989"/>
    </source>
</evidence>
<dbReference type="EMBL" id="JAWJWE010000002">
    <property type="protein sequence ID" value="KAK6643663.1"/>
    <property type="molecule type" value="Genomic_DNA"/>
</dbReference>
<sequence>MTVRKFDETPIAVRLVTAGIAACNADLVAFPLDTAKVLLQVELHAVRGVFNTISTVAKRDGPLRLYQGLAAGLQRQMCFASVRIGLYDTFKNFYQEKLIGNQKPNGVLDLLTRISAGMTTGALAVLIAQPTDIVKVRYQAMDKEAKYKSTMEAYMSIYKNEGVKGLWRGTYLLRVAPVQKLPF</sequence>
<evidence type="ECO:0000256" key="9">
    <source>
        <dbReference type="RuleBase" id="RU000488"/>
    </source>
</evidence>
<dbReference type="Gene3D" id="1.50.40.10">
    <property type="entry name" value="Mitochondrial carrier domain"/>
    <property type="match status" value="1"/>
</dbReference>
<name>A0AAN8SBM1_POLSC</name>
<keyword evidence="5" id="KW-0677">Repeat</keyword>
<evidence type="ECO:0000256" key="3">
    <source>
        <dbReference type="ARBA" id="ARBA00022448"/>
    </source>
</evidence>
<comment type="subcellular location">
    <subcellularLocation>
        <location evidence="1">Membrane</location>
        <topology evidence="1">Multi-pass membrane protein</topology>
    </subcellularLocation>
</comment>
<dbReference type="InterPro" id="IPR023395">
    <property type="entry name" value="MCP_dom_sf"/>
</dbReference>
<dbReference type="PANTHER" id="PTHR45618">
    <property type="entry name" value="MITOCHONDRIAL DICARBOXYLATE CARRIER-RELATED"/>
    <property type="match status" value="1"/>
</dbReference>
<dbReference type="Proteomes" id="UP001372834">
    <property type="component" value="Unassembled WGS sequence"/>
</dbReference>
<dbReference type="InterPro" id="IPR018108">
    <property type="entry name" value="MCP_transmembrane"/>
</dbReference>
<dbReference type="PROSITE" id="PS50920">
    <property type="entry name" value="SOLCAR"/>
    <property type="match status" value="2"/>
</dbReference>
<feature type="repeat" description="Solcar" evidence="8">
    <location>
        <begin position="9"/>
        <end position="93"/>
    </location>
</feature>
<dbReference type="AlphaFoldDB" id="A0AAN8SBM1"/>
<feature type="repeat" description="Solcar" evidence="8">
    <location>
        <begin position="108"/>
        <end position="183"/>
    </location>
</feature>
<reference evidence="10 11" key="1">
    <citation type="submission" date="2023-10" db="EMBL/GenBank/DDBJ databases">
        <title>Genomes of two closely related lineages of the louse Polyplax serrata with different host specificities.</title>
        <authorList>
            <person name="Martinu J."/>
            <person name="Tarabai H."/>
            <person name="Stefka J."/>
            <person name="Hypsa V."/>
        </authorList>
    </citation>
    <scope>NUCLEOTIDE SEQUENCE [LARGE SCALE GENOMIC DNA]</scope>
    <source>
        <strain evidence="10">HR10_N</strain>
    </source>
</reference>